<evidence type="ECO:0000256" key="1">
    <source>
        <dbReference type="ARBA" id="ARBA00004123"/>
    </source>
</evidence>
<evidence type="ECO:0000313" key="6">
    <source>
        <dbReference type="EMBL" id="CAF0869427.1"/>
    </source>
</evidence>
<dbReference type="PROSITE" id="PS50013">
    <property type="entry name" value="CHROMO_2"/>
    <property type="match status" value="2"/>
</dbReference>
<sequence length="279" mass="32724">MRDLLSIYFYLCTNNYYWVQSCLRHENLHRVEIYFETQAHLIVFTFPRFPRFHTRLVSVAYKDEIVRVEQGEEFVVERIVNHRFRNGRKEYLLAWKGYSEEENTWEPHQNLDCPDLIEEYENRLVQKSRYINEPSTSLKRKSSIDQTQVQNKRGRPPNDSLAHRNYSKQQTSSVQSEEPSAFDRGFEAEKILGATDATGELMLLVQWKGTGEADLIPARICNIKCPQVVIKFYEDRLTWITSQQQTTNDTNNNNHIVNTIPSPQTNTNLVVNDNNSTTL</sequence>
<dbReference type="InterPro" id="IPR023780">
    <property type="entry name" value="Chromo_domain"/>
</dbReference>
<keyword evidence="2" id="KW-0677">Repeat</keyword>
<feature type="region of interest" description="Disordered" evidence="4">
    <location>
        <begin position="260"/>
        <end position="279"/>
    </location>
</feature>
<dbReference type="InterPro" id="IPR016197">
    <property type="entry name" value="Chromo-like_dom_sf"/>
</dbReference>
<organism evidence="6 7">
    <name type="scientific">Adineta ricciae</name>
    <name type="common">Rotifer</name>
    <dbReference type="NCBI Taxonomy" id="249248"/>
    <lineage>
        <taxon>Eukaryota</taxon>
        <taxon>Metazoa</taxon>
        <taxon>Spiralia</taxon>
        <taxon>Gnathifera</taxon>
        <taxon>Rotifera</taxon>
        <taxon>Eurotatoria</taxon>
        <taxon>Bdelloidea</taxon>
        <taxon>Adinetida</taxon>
        <taxon>Adinetidae</taxon>
        <taxon>Adineta</taxon>
    </lineage>
</organism>
<feature type="compositionally biased region" description="Polar residues" evidence="4">
    <location>
        <begin position="261"/>
        <end position="279"/>
    </location>
</feature>
<feature type="region of interest" description="Disordered" evidence="4">
    <location>
        <begin position="134"/>
        <end position="182"/>
    </location>
</feature>
<feature type="domain" description="Chromo" evidence="5">
    <location>
        <begin position="186"/>
        <end position="244"/>
    </location>
</feature>
<dbReference type="PRINTS" id="PR00504">
    <property type="entry name" value="CHROMODOMAIN"/>
</dbReference>
<dbReference type="FunFam" id="2.40.50.40:FF:000031">
    <property type="entry name" value="Heterochromatin protein 1"/>
    <property type="match status" value="1"/>
</dbReference>
<evidence type="ECO:0000256" key="3">
    <source>
        <dbReference type="ARBA" id="ARBA00023242"/>
    </source>
</evidence>
<dbReference type="InterPro" id="IPR008251">
    <property type="entry name" value="Chromo_shadow_dom"/>
</dbReference>
<accession>A0A813XEE9</accession>
<dbReference type="InterPro" id="IPR017984">
    <property type="entry name" value="Chromo_dom_subgr"/>
</dbReference>
<dbReference type="SUPFAM" id="SSF54160">
    <property type="entry name" value="Chromo domain-like"/>
    <property type="match status" value="2"/>
</dbReference>
<dbReference type="OrthoDB" id="433924at2759"/>
<dbReference type="InterPro" id="IPR000953">
    <property type="entry name" value="Chromo/chromo_shadow_dom"/>
</dbReference>
<dbReference type="Pfam" id="PF00385">
    <property type="entry name" value="Chromo"/>
    <property type="match status" value="1"/>
</dbReference>
<dbReference type="Pfam" id="PF01393">
    <property type="entry name" value="Chromo_shadow"/>
    <property type="match status" value="1"/>
</dbReference>
<gene>
    <name evidence="6" type="ORF">EDS130_LOCUS8211</name>
</gene>
<evidence type="ECO:0000313" key="7">
    <source>
        <dbReference type="Proteomes" id="UP000663852"/>
    </source>
</evidence>
<reference evidence="6" key="1">
    <citation type="submission" date="2021-02" db="EMBL/GenBank/DDBJ databases">
        <authorList>
            <person name="Nowell W R."/>
        </authorList>
    </citation>
    <scope>NUCLEOTIDE SEQUENCE</scope>
</reference>
<evidence type="ECO:0000259" key="5">
    <source>
        <dbReference type="PROSITE" id="PS50013"/>
    </source>
</evidence>
<dbReference type="SMART" id="SM00300">
    <property type="entry name" value="ChSh"/>
    <property type="match status" value="1"/>
</dbReference>
<proteinExistence type="predicted"/>
<name>A0A813XEE9_ADIRI</name>
<dbReference type="AlphaFoldDB" id="A0A813XEE9"/>
<dbReference type="GO" id="GO:0005634">
    <property type="term" value="C:nucleus"/>
    <property type="evidence" value="ECO:0007669"/>
    <property type="project" value="UniProtKB-SubCell"/>
</dbReference>
<dbReference type="EMBL" id="CAJNOJ010000026">
    <property type="protein sequence ID" value="CAF0869427.1"/>
    <property type="molecule type" value="Genomic_DNA"/>
</dbReference>
<protein>
    <recommendedName>
        <fullName evidence="5">Chromo domain-containing protein</fullName>
    </recommendedName>
</protein>
<feature type="domain" description="Chromo" evidence="5">
    <location>
        <begin position="74"/>
        <end position="132"/>
    </location>
</feature>
<dbReference type="SMART" id="SM00298">
    <property type="entry name" value="CHROMO"/>
    <property type="match status" value="2"/>
</dbReference>
<dbReference type="PROSITE" id="PS51257">
    <property type="entry name" value="PROKAR_LIPOPROTEIN"/>
    <property type="match status" value="1"/>
</dbReference>
<feature type="compositionally biased region" description="Polar residues" evidence="4">
    <location>
        <begin position="167"/>
        <end position="178"/>
    </location>
</feature>
<evidence type="ECO:0000256" key="2">
    <source>
        <dbReference type="ARBA" id="ARBA00022737"/>
    </source>
</evidence>
<evidence type="ECO:0000256" key="4">
    <source>
        <dbReference type="SAM" id="MobiDB-lite"/>
    </source>
</evidence>
<comment type="subcellular location">
    <subcellularLocation>
        <location evidence="1">Nucleus</location>
    </subcellularLocation>
</comment>
<dbReference type="Gene3D" id="2.40.50.40">
    <property type="match status" value="2"/>
</dbReference>
<comment type="caution">
    <text evidence="6">The sequence shown here is derived from an EMBL/GenBank/DDBJ whole genome shotgun (WGS) entry which is preliminary data.</text>
</comment>
<dbReference type="PANTHER" id="PTHR22812">
    <property type="entry name" value="CHROMOBOX PROTEIN"/>
    <property type="match status" value="1"/>
</dbReference>
<dbReference type="InterPro" id="IPR051219">
    <property type="entry name" value="Heterochromatin_chromo-domain"/>
</dbReference>
<dbReference type="CDD" id="cd18631">
    <property type="entry name" value="CD_HP1_like"/>
    <property type="match status" value="1"/>
</dbReference>
<keyword evidence="3" id="KW-0539">Nucleus</keyword>
<dbReference type="Proteomes" id="UP000663852">
    <property type="component" value="Unassembled WGS sequence"/>
</dbReference>